<dbReference type="AlphaFoldDB" id="A0A562R513"/>
<keyword evidence="2" id="KW-0963">Cytoplasm</keyword>
<dbReference type="EMBL" id="VLLC01000046">
    <property type="protein sequence ID" value="TWI63923.1"/>
    <property type="molecule type" value="Genomic_DNA"/>
</dbReference>
<dbReference type="GO" id="GO:0017148">
    <property type="term" value="P:negative regulation of translation"/>
    <property type="evidence" value="ECO:0007669"/>
    <property type="project" value="UniProtKB-UniRule"/>
</dbReference>
<gene>
    <name evidence="2" type="primary">rsfS</name>
    <name evidence="3" type="ORF">LZ24_03210</name>
</gene>
<organism evidence="3 4">
    <name type="scientific">Desulfobotulus alkaliphilus</name>
    <dbReference type="NCBI Taxonomy" id="622671"/>
    <lineage>
        <taxon>Bacteria</taxon>
        <taxon>Pseudomonadati</taxon>
        <taxon>Thermodesulfobacteriota</taxon>
        <taxon>Desulfobacteria</taxon>
        <taxon>Desulfobacterales</taxon>
        <taxon>Desulfobacteraceae</taxon>
        <taxon>Desulfobotulus</taxon>
    </lineage>
</organism>
<dbReference type="HAMAP" id="MF_01477">
    <property type="entry name" value="Iojap_RsfS"/>
    <property type="match status" value="1"/>
</dbReference>
<dbReference type="NCBIfam" id="TIGR00090">
    <property type="entry name" value="rsfS_iojap_ybeB"/>
    <property type="match status" value="1"/>
</dbReference>
<comment type="subcellular location">
    <subcellularLocation>
        <location evidence="2">Cytoplasm</location>
    </subcellularLocation>
</comment>
<keyword evidence="2" id="KW-0810">Translation regulation</keyword>
<proteinExistence type="inferred from homology"/>
<evidence type="ECO:0000256" key="1">
    <source>
        <dbReference type="ARBA" id="ARBA00010574"/>
    </source>
</evidence>
<protein>
    <recommendedName>
        <fullName evidence="2">Ribosomal silencing factor RsfS</fullName>
    </recommendedName>
</protein>
<accession>A0A562R513</accession>
<comment type="caution">
    <text evidence="3">The sequence shown here is derived from an EMBL/GenBank/DDBJ whole genome shotgun (WGS) entry which is preliminary data.</text>
</comment>
<name>A0A562R513_9BACT</name>
<keyword evidence="2" id="KW-0678">Repressor</keyword>
<dbReference type="GO" id="GO:0090071">
    <property type="term" value="P:negative regulation of ribosome biogenesis"/>
    <property type="evidence" value="ECO:0007669"/>
    <property type="project" value="UniProtKB-UniRule"/>
</dbReference>
<evidence type="ECO:0000256" key="2">
    <source>
        <dbReference type="HAMAP-Rule" id="MF_01477"/>
    </source>
</evidence>
<evidence type="ECO:0000313" key="4">
    <source>
        <dbReference type="Proteomes" id="UP000318307"/>
    </source>
</evidence>
<dbReference type="Pfam" id="PF02410">
    <property type="entry name" value="RsfS"/>
    <property type="match status" value="1"/>
</dbReference>
<dbReference type="InterPro" id="IPR004394">
    <property type="entry name" value="Iojap/RsfS/C7orf30"/>
</dbReference>
<dbReference type="OrthoDB" id="9793681at2"/>
<dbReference type="GO" id="GO:0005737">
    <property type="term" value="C:cytoplasm"/>
    <property type="evidence" value="ECO:0007669"/>
    <property type="project" value="UniProtKB-SubCell"/>
</dbReference>
<dbReference type="GO" id="GO:0043023">
    <property type="term" value="F:ribosomal large subunit binding"/>
    <property type="evidence" value="ECO:0007669"/>
    <property type="project" value="TreeGrafter"/>
</dbReference>
<dbReference type="RefSeq" id="WP_144686686.1">
    <property type="nucleotide sequence ID" value="NZ_VLLC01000046.1"/>
</dbReference>
<evidence type="ECO:0000313" key="3">
    <source>
        <dbReference type="EMBL" id="TWI63923.1"/>
    </source>
</evidence>
<comment type="function">
    <text evidence="2">Functions as a ribosomal silencing factor. Interacts with ribosomal protein uL14 (rplN), blocking formation of intersubunit bridge B8. Prevents association of the 30S and 50S ribosomal subunits and the formation of functional ribosomes, thus repressing translation.</text>
</comment>
<dbReference type="Gene3D" id="3.30.460.10">
    <property type="entry name" value="Beta Polymerase, domain 2"/>
    <property type="match status" value="1"/>
</dbReference>
<dbReference type="SUPFAM" id="SSF81301">
    <property type="entry name" value="Nucleotidyltransferase"/>
    <property type="match status" value="1"/>
</dbReference>
<dbReference type="PANTHER" id="PTHR21043">
    <property type="entry name" value="IOJAP SUPERFAMILY ORTHOLOG"/>
    <property type="match status" value="1"/>
</dbReference>
<dbReference type="PANTHER" id="PTHR21043:SF0">
    <property type="entry name" value="MITOCHONDRIAL ASSEMBLY OF RIBOSOMAL LARGE SUBUNIT PROTEIN 1"/>
    <property type="match status" value="1"/>
</dbReference>
<comment type="similarity">
    <text evidence="1 2">Belongs to the Iojap/RsfS family.</text>
</comment>
<dbReference type="GO" id="GO:0042256">
    <property type="term" value="P:cytosolic ribosome assembly"/>
    <property type="evidence" value="ECO:0007669"/>
    <property type="project" value="UniProtKB-UniRule"/>
</dbReference>
<dbReference type="InterPro" id="IPR043519">
    <property type="entry name" value="NT_sf"/>
</dbReference>
<sequence length="156" mass="17680">MYEDSEKSLIPFLEAACARKAENIVAMDLANLVSYADTFLVMSVNSTRQAKAVADHMRRKLKEVQIKPLGIDGVEEGQWVLMDYGDVVVHIFHEPVRSFYDLEGLWADAPRFAGELIATMAQKALESPDPEAEKEVFWEWEDDEAPEWEDEGEGDV</sequence>
<comment type="subunit">
    <text evidence="2">Interacts with ribosomal protein uL14 (rplN).</text>
</comment>
<keyword evidence="4" id="KW-1185">Reference proteome</keyword>
<reference evidence="3 4" key="1">
    <citation type="submission" date="2019-07" db="EMBL/GenBank/DDBJ databases">
        <title>Genome sequencing of 100 strains of the haloalkaliphilic chemolithoautotrophic sulfur-oxidizing bacterium Thioalkalivibrio.</title>
        <authorList>
            <person name="Muyzer G."/>
        </authorList>
    </citation>
    <scope>NUCLEOTIDE SEQUENCE [LARGE SCALE GENOMIC DNA]</scope>
    <source>
        <strain evidence="3 4">ASO4-4</strain>
    </source>
</reference>
<dbReference type="Proteomes" id="UP000318307">
    <property type="component" value="Unassembled WGS sequence"/>
</dbReference>